<name>A0ABN2PX32_9PSEU</name>
<gene>
    <name evidence="2" type="ORF">GCM10009754_00520</name>
</gene>
<reference evidence="2 3" key="1">
    <citation type="journal article" date="2019" name="Int. J. Syst. Evol. Microbiol.">
        <title>The Global Catalogue of Microorganisms (GCM) 10K type strain sequencing project: providing services to taxonomists for standard genome sequencing and annotation.</title>
        <authorList>
            <consortium name="The Broad Institute Genomics Platform"/>
            <consortium name="The Broad Institute Genome Sequencing Center for Infectious Disease"/>
            <person name="Wu L."/>
            <person name="Ma J."/>
        </authorList>
    </citation>
    <scope>NUCLEOTIDE SEQUENCE [LARGE SCALE GENOMIC DNA]</scope>
    <source>
        <strain evidence="2 3">JCM 14545</strain>
    </source>
</reference>
<dbReference type="InterPro" id="IPR021961">
    <property type="entry name" value="McrB_DNA-bd"/>
</dbReference>
<dbReference type="Proteomes" id="UP001501116">
    <property type="component" value="Unassembled WGS sequence"/>
</dbReference>
<protein>
    <recommendedName>
        <fullName evidence="1">Type IV methyl-directed restriction enzyme EcoKMcrB subunit DNA-binding domain-containing protein</fullName>
    </recommendedName>
</protein>
<keyword evidence="3" id="KW-1185">Reference proteome</keyword>
<dbReference type="Gene3D" id="3.30.920.90">
    <property type="match status" value="1"/>
</dbReference>
<accession>A0ABN2PX32</accession>
<organism evidence="2 3">
    <name type="scientific">Amycolatopsis minnesotensis</name>
    <dbReference type="NCBI Taxonomy" id="337894"/>
    <lineage>
        <taxon>Bacteria</taxon>
        <taxon>Bacillati</taxon>
        <taxon>Actinomycetota</taxon>
        <taxon>Actinomycetes</taxon>
        <taxon>Pseudonocardiales</taxon>
        <taxon>Pseudonocardiaceae</taxon>
        <taxon>Amycolatopsis</taxon>
    </lineage>
</organism>
<feature type="domain" description="Type IV methyl-directed restriction enzyme EcoKMcrB subunit DNA-binding" evidence="1">
    <location>
        <begin position="32"/>
        <end position="179"/>
    </location>
</feature>
<dbReference type="Pfam" id="PF12102">
    <property type="entry name" value="MrcB_N"/>
    <property type="match status" value="1"/>
</dbReference>
<evidence type="ECO:0000313" key="2">
    <source>
        <dbReference type="EMBL" id="GAA1937385.1"/>
    </source>
</evidence>
<proteinExistence type="predicted"/>
<dbReference type="EMBL" id="BAAANN010000001">
    <property type="protein sequence ID" value="GAA1937385.1"/>
    <property type="molecule type" value="Genomic_DNA"/>
</dbReference>
<evidence type="ECO:0000259" key="1">
    <source>
        <dbReference type="Pfam" id="PF12102"/>
    </source>
</evidence>
<sequence length="356" mass="38923">MDLGTLITQVADNYDRNDSMDSAAQVLLRSAGTELAPLARGYTIVGRGGMGQGAYVPWIAVFDPDETETATRGLYVVYLFAADMSTVSLSLNQGVTDARKQWGSKARGRLADQSAAIRERLERSLITGLAETIDLHNTSQLPGDYEAGNLVARTYTIASMLSEQELRADLHRFIQLYQVAIEVRDGLAVSNPAVIVSPGPQPTLESQAEFKPKNSDDYIQTITGRTIRKSRKHETLVKEYGEHLIATGFDANTRVHPRDLVATRDDDEWLIEAKIVRKGNGVNAVREAIGQLLMYRKFVCPNPDGVRMLALFNEPVGEACVELLEELQIASVWQDNDHWVGSPTAHAAGLASAGAA</sequence>
<evidence type="ECO:0000313" key="3">
    <source>
        <dbReference type="Proteomes" id="UP001501116"/>
    </source>
</evidence>
<comment type="caution">
    <text evidence="2">The sequence shown here is derived from an EMBL/GenBank/DDBJ whole genome shotgun (WGS) entry which is preliminary data.</text>
</comment>
<dbReference type="RefSeq" id="WP_344411991.1">
    <property type="nucleotide sequence ID" value="NZ_BAAANN010000001.1"/>
</dbReference>